<comment type="caution">
    <text evidence="6">The sequence shown here is derived from an EMBL/GenBank/DDBJ whole genome shotgun (WGS) entry which is preliminary data.</text>
</comment>
<dbReference type="GO" id="GO:0006897">
    <property type="term" value="P:endocytosis"/>
    <property type="evidence" value="ECO:0007669"/>
    <property type="project" value="TreeGrafter"/>
</dbReference>
<evidence type="ECO:0000256" key="4">
    <source>
        <dbReference type="SAM" id="Phobius"/>
    </source>
</evidence>
<dbReference type="PANTHER" id="PTHR24092:SF5">
    <property type="entry name" value="PHOSPHOLIPID-TRANSPORTING ATPASE"/>
    <property type="match status" value="1"/>
</dbReference>
<proteinExistence type="predicted"/>
<dbReference type="Proteomes" id="UP000828390">
    <property type="component" value="Unassembled WGS sequence"/>
</dbReference>
<evidence type="ECO:0000259" key="5">
    <source>
        <dbReference type="Pfam" id="PF16212"/>
    </source>
</evidence>
<feature type="domain" description="P-type ATPase C-terminal" evidence="5">
    <location>
        <begin position="3"/>
        <end position="162"/>
    </location>
</feature>
<organism evidence="6 7">
    <name type="scientific">Dreissena polymorpha</name>
    <name type="common">Zebra mussel</name>
    <name type="synonym">Mytilus polymorpha</name>
    <dbReference type="NCBI Taxonomy" id="45954"/>
    <lineage>
        <taxon>Eukaryota</taxon>
        <taxon>Metazoa</taxon>
        <taxon>Spiralia</taxon>
        <taxon>Lophotrochozoa</taxon>
        <taxon>Mollusca</taxon>
        <taxon>Bivalvia</taxon>
        <taxon>Autobranchia</taxon>
        <taxon>Heteroconchia</taxon>
        <taxon>Euheterodonta</taxon>
        <taxon>Imparidentia</taxon>
        <taxon>Neoheterodontei</taxon>
        <taxon>Myida</taxon>
        <taxon>Dreissenoidea</taxon>
        <taxon>Dreissenidae</taxon>
        <taxon>Dreissena</taxon>
    </lineage>
</organism>
<evidence type="ECO:0000256" key="2">
    <source>
        <dbReference type="ARBA" id="ARBA00022723"/>
    </source>
</evidence>
<protein>
    <recommendedName>
        <fullName evidence="5">P-type ATPase C-terminal domain-containing protein</fullName>
    </recommendedName>
</protein>
<dbReference type="GO" id="GO:0046872">
    <property type="term" value="F:metal ion binding"/>
    <property type="evidence" value="ECO:0007669"/>
    <property type="project" value="UniProtKB-KW"/>
</dbReference>
<feature type="transmembrane region" description="Helical" evidence="4">
    <location>
        <begin position="101"/>
        <end position="121"/>
    </location>
</feature>
<keyword evidence="4" id="KW-0812">Transmembrane</keyword>
<dbReference type="InterPro" id="IPR032630">
    <property type="entry name" value="P_typ_ATPase_c"/>
</dbReference>
<dbReference type="InterPro" id="IPR023298">
    <property type="entry name" value="ATPase_P-typ_TM_dom_sf"/>
</dbReference>
<name>A0A9D4E6X9_DREPO</name>
<dbReference type="GO" id="GO:0005768">
    <property type="term" value="C:endosome"/>
    <property type="evidence" value="ECO:0007669"/>
    <property type="project" value="TreeGrafter"/>
</dbReference>
<dbReference type="GO" id="GO:0045332">
    <property type="term" value="P:phospholipid translocation"/>
    <property type="evidence" value="ECO:0007669"/>
    <property type="project" value="TreeGrafter"/>
</dbReference>
<evidence type="ECO:0000313" key="6">
    <source>
        <dbReference type="EMBL" id="KAH3772802.1"/>
    </source>
</evidence>
<keyword evidence="2" id="KW-0479">Metal-binding</keyword>
<evidence type="ECO:0000256" key="3">
    <source>
        <dbReference type="ARBA" id="ARBA00022842"/>
    </source>
</evidence>
<dbReference type="GO" id="GO:0140326">
    <property type="term" value="F:ATPase-coupled intramembrane lipid transporter activity"/>
    <property type="evidence" value="ECO:0007669"/>
    <property type="project" value="TreeGrafter"/>
</dbReference>
<comment type="subcellular location">
    <subcellularLocation>
        <location evidence="1">Membrane</location>
        <topology evidence="1">Multi-pass membrane protein</topology>
    </subcellularLocation>
</comment>
<reference evidence="6" key="2">
    <citation type="submission" date="2020-11" db="EMBL/GenBank/DDBJ databases">
        <authorList>
            <person name="McCartney M.A."/>
            <person name="Auch B."/>
            <person name="Kono T."/>
            <person name="Mallez S."/>
            <person name="Becker A."/>
            <person name="Gohl D.M."/>
            <person name="Silverstein K.A.T."/>
            <person name="Koren S."/>
            <person name="Bechman K.B."/>
            <person name="Herman A."/>
            <person name="Abrahante J.E."/>
            <person name="Garbe J."/>
        </authorList>
    </citation>
    <scope>NUCLEOTIDE SEQUENCE</scope>
    <source>
        <strain evidence="6">Duluth1</strain>
        <tissue evidence="6">Whole animal</tissue>
    </source>
</reference>
<evidence type="ECO:0000313" key="7">
    <source>
        <dbReference type="Proteomes" id="UP000828390"/>
    </source>
</evidence>
<dbReference type="PANTHER" id="PTHR24092">
    <property type="entry name" value="PROBABLE PHOSPHOLIPID-TRANSPORTING ATPASE"/>
    <property type="match status" value="1"/>
</dbReference>
<gene>
    <name evidence="6" type="ORF">DPMN_174149</name>
</gene>
<keyword evidence="3" id="KW-0460">Magnesium</keyword>
<dbReference type="Pfam" id="PF16212">
    <property type="entry name" value="PhoLip_ATPase_C"/>
    <property type="match status" value="1"/>
</dbReference>
<feature type="transmembrane region" description="Helical" evidence="4">
    <location>
        <begin position="47"/>
        <end position="67"/>
    </location>
</feature>
<dbReference type="SUPFAM" id="SSF81665">
    <property type="entry name" value="Calcium ATPase, transmembrane domain M"/>
    <property type="match status" value="1"/>
</dbReference>
<dbReference type="AlphaFoldDB" id="A0A9D4E6X9"/>
<dbReference type="GO" id="GO:0006890">
    <property type="term" value="P:retrograde vesicle-mediated transport, Golgi to endoplasmic reticulum"/>
    <property type="evidence" value="ECO:0007669"/>
    <property type="project" value="TreeGrafter"/>
</dbReference>
<dbReference type="GO" id="GO:0005802">
    <property type="term" value="C:trans-Golgi network"/>
    <property type="evidence" value="ECO:0007669"/>
    <property type="project" value="TreeGrafter"/>
</dbReference>
<sequence length="223" mass="26042">MRYSTVYTTWPVFSLVLDKDVSPETALMYPELYKDLTKGRSLSFKSFFLWVLISLYQGGIIMYGAFLLFEDDFIHVVAITFTSLILTELIMVALTIRTWHWLMVIAELGSLVVYIASLVVLRNYFDPIFLGTWSFFWKFLVITAVSCIPLYIAKFLRKKFSPPVYAKLIRYDTLVLNWICGKKRLPLNIENNNEQLREKIIDRKLYGGSIHSEEYRMEGSDIP</sequence>
<keyword evidence="7" id="KW-1185">Reference proteome</keyword>
<evidence type="ECO:0000256" key="1">
    <source>
        <dbReference type="ARBA" id="ARBA00004141"/>
    </source>
</evidence>
<accession>A0A9D4E6X9</accession>
<keyword evidence="4" id="KW-1133">Transmembrane helix</keyword>
<feature type="transmembrane region" description="Helical" evidence="4">
    <location>
        <begin position="73"/>
        <end position="94"/>
    </location>
</feature>
<dbReference type="GO" id="GO:0005886">
    <property type="term" value="C:plasma membrane"/>
    <property type="evidence" value="ECO:0007669"/>
    <property type="project" value="TreeGrafter"/>
</dbReference>
<reference evidence="6" key="1">
    <citation type="journal article" date="2019" name="bioRxiv">
        <title>The Genome of the Zebra Mussel, Dreissena polymorpha: A Resource for Invasive Species Research.</title>
        <authorList>
            <person name="McCartney M.A."/>
            <person name="Auch B."/>
            <person name="Kono T."/>
            <person name="Mallez S."/>
            <person name="Zhang Y."/>
            <person name="Obille A."/>
            <person name="Becker A."/>
            <person name="Abrahante J.E."/>
            <person name="Garbe J."/>
            <person name="Badalamenti J.P."/>
            <person name="Herman A."/>
            <person name="Mangelson H."/>
            <person name="Liachko I."/>
            <person name="Sullivan S."/>
            <person name="Sone E.D."/>
            <person name="Koren S."/>
            <person name="Silverstein K.A.T."/>
            <person name="Beckman K.B."/>
            <person name="Gohl D.M."/>
        </authorList>
    </citation>
    <scope>NUCLEOTIDE SEQUENCE</scope>
    <source>
        <strain evidence="6">Duluth1</strain>
        <tissue evidence="6">Whole animal</tissue>
    </source>
</reference>
<feature type="transmembrane region" description="Helical" evidence="4">
    <location>
        <begin position="133"/>
        <end position="153"/>
    </location>
</feature>
<dbReference type="EMBL" id="JAIWYP010000009">
    <property type="protein sequence ID" value="KAH3772802.1"/>
    <property type="molecule type" value="Genomic_DNA"/>
</dbReference>
<keyword evidence="4" id="KW-0472">Membrane</keyword>